<dbReference type="EMBL" id="UOGK01000452">
    <property type="protein sequence ID" value="VAX40836.1"/>
    <property type="molecule type" value="Genomic_DNA"/>
</dbReference>
<sequence>MFDRNTRRAVLLAALGLGLATPAALGQFRYPKKHRPKPPPPTSPANDLEQYRDEADKVLAPITGSPTPNETTDSTGYWSIVIVAFTGETQAEAATLGLVKVRTEGGLPGAYLEKRDKATVIAYGRYERPDDPRAQADLEMIRSMTTDSRRPFASALLTPPAPKHLAGSLPELDLRNAKKRFGKDRSLYTLQVAIYGRGDRSRATSDDIAAARKAAEEAAVILRRDGEFAFYYHAAERSMVTVGIFGQADHDPLNRPGIESPALLRARELHPLNLLNGQGIRERIPGAQGDGPEVYRLQPSSLVAVPDA</sequence>
<evidence type="ECO:0000313" key="2">
    <source>
        <dbReference type="EMBL" id="VAX40836.1"/>
    </source>
</evidence>
<feature type="region of interest" description="Disordered" evidence="1">
    <location>
        <begin position="29"/>
        <end position="48"/>
    </location>
</feature>
<proteinExistence type="predicted"/>
<evidence type="ECO:0000256" key="1">
    <source>
        <dbReference type="SAM" id="MobiDB-lite"/>
    </source>
</evidence>
<dbReference type="AlphaFoldDB" id="A0A3B1DDC8"/>
<gene>
    <name evidence="2" type="ORF">MNBD_PLANCTO03-1033</name>
</gene>
<organism evidence="2">
    <name type="scientific">hydrothermal vent metagenome</name>
    <dbReference type="NCBI Taxonomy" id="652676"/>
    <lineage>
        <taxon>unclassified sequences</taxon>
        <taxon>metagenomes</taxon>
        <taxon>ecological metagenomes</taxon>
    </lineage>
</organism>
<accession>A0A3B1DDC8</accession>
<protein>
    <submittedName>
        <fullName evidence="2">Uncharacterized protein</fullName>
    </submittedName>
</protein>
<reference evidence="2" key="1">
    <citation type="submission" date="2018-06" db="EMBL/GenBank/DDBJ databases">
        <authorList>
            <person name="Zhirakovskaya E."/>
        </authorList>
    </citation>
    <scope>NUCLEOTIDE SEQUENCE</scope>
</reference>
<name>A0A3B1DDC8_9ZZZZ</name>